<comment type="subcellular location">
    <subcellularLocation>
        <location evidence="1">Secreted</location>
    </subcellularLocation>
</comment>
<dbReference type="Pfam" id="PF00007">
    <property type="entry name" value="Cys_knot"/>
    <property type="match status" value="1"/>
</dbReference>
<dbReference type="InterPro" id="IPR000867">
    <property type="entry name" value="IGFBP-like"/>
</dbReference>
<dbReference type="InterPro" id="IPR006207">
    <property type="entry name" value="Cys_knot_C"/>
</dbReference>
<evidence type="ECO:0000313" key="11">
    <source>
        <dbReference type="EMBL" id="KAJ8400610.1"/>
    </source>
</evidence>
<dbReference type="GO" id="GO:0031012">
    <property type="term" value="C:extracellular matrix"/>
    <property type="evidence" value="ECO:0007669"/>
    <property type="project" value="TreeGrafter"/>
</dbReference>
<dbReference type="SUPFAM" id="SSF57603">
    <property type="entry name" value="FnI-like domain"/>
    <property type="match status" value="1"/>
</dbReference>
<gene>
    <name evidence="11" type="ORF">AAFF_G00393790</name>
</gene>
<feature type="signal peptide" evidence="7">
    <location>
        <begin position="1"/>
        <end position="25"/>
    </location>
</feature>
<keyword evidence="4 7" id="KW-0732">Signal</keyword>
<evidence type="ECO:0000256" key="6">
    <source>
        <dbReference type="PROSITE-ProRule" id="PRU00039"/>
    </source>
</evidence>
<evidence type="ECO:0000259" key="10">
    <source>
        <dbReference type="PROSITE" id="PS51323"/>
    </source>
</evidence>
<dbReference type="InterPro" id="IPR043973">
    <property type="entry name" value="TSP1_CCN"/>
</dbReference>
<feature type="domain" description="CTCK" evidence="8">
    <location>
        <begin position="251"/>
        <end position="325"/>
    </location>
</feature>
<evidence type="ECO:0000259" key="8">
    <source>
        <dbReference type="PROSITE" id="PS01225"/>
    </source>
</evidence>
<dbReference type="SMART" id="SM00214">
    <property type="entry name" value="VWC"/>
    <property type="match status" value="1"/>
</dbReference>
<dbReference type="GO" id="GO:0007165">
    <property type="term" value="P:signal transduction"/>
    <property type="evidence" value="ECO:0007669"/>
    <property type="project" value="InterPro"/>
</dbReference>
<proteinExistence type="inferred from homology"/>
<feature type="domain" description="VWFC" evidence="9">
    <location>
        <begin position="101"/>
        <end position="165"/>
    </location>
</feature>
<comment type="caution">
    <text evidence="11">The sequence shown here is derived from an EMBL/GenBank/DDBJ whole genome shotgun (WGS) entry which is preliminary data.</text>
</comment>
<dbReference type="SMART" id="SM00209">
    <property type="entry name" value="TSP1"/>
    <property type="match status" value="1"/>
</dbReference>
<evidence type="ECO:0000259" key="9">
    <source>
        <dbReference type="PROSITE" id="PS50184"/>
    </source>
</evidence>
<keyword evidence="12" id="KW-1185">Reference proteome</keyword>
<dbReference type="SUPFAM" id="SSF57184">
    <property type="entry name" value="Growth factor receptor domain"/>
    <property type="match status" value="1"/>
</dbReference>
<dbReference type="InterPro" id="IPR001007">
    <property type="entry name" value="VWF_dom"/>
</dbReference>
<comment type="similarity">
    <text evidence="2">Belongs to the CCN family.</text>
</comment>
<sequence>MERRVGDCVSAWLLLLCVLSQQVLCQLCGGPCYCPWPVPRCPAGVLLVLDGCRCCQVCARQLGQPCNDKLVCDSQRGLQCDYSASYPGGPGECVSQEELGCELNGMPYQEGQVFQPSCAVQCHCAGGGVTCVNLCSEDLRLPSPDCPHPQHVQLPGKCCKEWVCEDMENSILHDALAAYSPEVTGQKQNPGSNCVQQSTEWGACSRSCGPGFSTRVSNRNWACRLETQTRLCQVRPCHALSRGTPTALGRCEPSYQAAVPVRLQLRGCLSARAYKPRYCGRCSDGRCCSPHRTHTVTVAFRCPRARRLHHPVMVIESCTCHRNCPRSYALVQQPLGARHTPSRGLWSPNAGELPTQGPVPAPIPKHRSASYTGLYPWSRNHILQAARVNK</sequence>
<evidence type="ECO:0000256" key="2">
    <source>
        <dbReference type="ARBA" id="ARBA00008125"/>
    </source>
</evidence>
<dbReference type="PROSITE" id="PS50184">
    <property type="entry name" value="VWFC_2"/>
    <property type="match status" value="1"/>
</dbReference>
<evidence type="ECO:0000256" key="7">
    <source>
        <dbReference type="SAM" id="SignalP"/>
    </source>
</evidence>
<dbReference type="PROSITE" id="PS51323">
    <property type="entry name" value="IGFBP_N_2"/>
    <property type="match status" value="1"/>
</dbReference>
<evidence type="ECO:0000256" key="5">
    <source>
        <dbReference type="ARBA" id="ARBA00023157"/>
    </source>
</evidence>
<evidence type="ECO:0000256" key="3">
    <source>
        <dbReference type="ARBA" id="ARBA00022525"/>
    </source>
</evidence>
<dbReference type="InterPro" id="IPR006208">
    <property type="entry name" value="Glyco_hormone_CN"/>
</dbReference>
<dbReference type="Proteomes" id="UP001221898">
    <property type="component" value="Unassembled WGS sequence"/>
</dbReference>
<dbReference type="InterPro" id="IPR050941">
    <property type="entry name" value="CCN"/>
</dbReference>
<feature type="chain" id="PRO_5041964069" evidence="7">
    <location>
        <begin position="26"/>
        <end position="390"/>
    </location>
</feature>
<dbReference type="GO" id="GO:0045597">
    <property type="term" value="P:positive regulation of cell differentiation"/>
    <property type="evidence" value="ECO:0007669"/>
    <property type="project" value="TreeGrafter"/>
</dbReference>
<dbReference type="EMBL" id="JAINUG010000075">
    <property type="protein sequence ID" value="KAJ8400610.1"/>
    <property type="molecule type" value="Genomic_DNA"/>
</dbReference>
<dbReference type="InterPro" id="IPR000884">
    <property type="entry name" value="TSP1_rpt"/>
</dbReference>
<dbReference type="GO" id="GO:0008201">
    <property type="term" value="F:heparin binding"/>
    <property type="evidence" value="ECO:0007669"/>
    <property type="project" value="TreeGrafter"/>
</dbReference>
<dbReference type="PROSITE" id="PS01225">
    <property type="entry name" value="CTCK_2"/>
    <property type="match status" value="1"/>
</dbReference>
<dbReference type="SMART" id="SM00041">
    <property type="entry name" value="CT"/>
    <property type="match status" value="1"/>
</dbReference>
<evidence type="ECO:0000256" key="4">
    <source>
        <dbReference type="ARBA" id="ARBA00022729"/>
    </source>
</evidence>
<accession>A0AAD7SDJ4</accession>
<dbReference type="SMART" id="SM00121">
    <property type="entry name" value="IB"/>
    <property type="match status" value="1"/>
</dbReference>
<dbReference type="PANTHER" id="PTHR11348">
    <property type="entry name" value="CONNECTIVE TISSUE GROWTH FACTOR-RELATED"/>
    <property type="match status" value="1"/>
</dbReference>
<dbReference type="Pfam" id="PF00093">
    <property type="entry name" value="VWC"/>
    <property type="match status" value="1"/>
</dbReference>
<comment type="caution">
    <text evidence="6">Lacks conserved residue(s) required for the propagation of feature annotation.</text>
</comment>
<dbReference type="PANTHER" id="PTHR11348:SF22">
    <property type="entry name" value="CCN FAMILY MEMBER 5"/>
    <property type="match status" value="1"/>
</dbReference>
<reference evidence="11" key="1">
    <citation type="journal article" date="2023" name="Science">
        <title>Genome structures resolve the early diversification of teleost fishes.</title>
        <authorList>
            <person name="Parey E."/>
            <person name="Louis A."/>
            <person name="Montfort J."/>
            <person name="Bouchez O."/>
            <person name="Roques C."/>
            <person name="Iampietro C."/>
            <person name="Lluch J."/>
            <person name="Castinel A."/>
            <person name="Donnadieu C."/>
            <person name="Desvignes T."/>
            <person name="Floi Bucao C."/>
            <person name="Jouanno E."/>
            <person name="Wen M."/>
            <person name="Mejri S."/>
            <person name="Dirks R."/>
            <person name="Jansen H."/>
            <person name="Henkel C."/>
            <person name="Chen W.J."/>
            <person name="Zahm M."/>
            <person name="Cabau C."/>
            <person name="Klopp C."/>
            <person name="Thompson A.W."/>
            <person name="Robinson-Rechavi M."/>
            <person name="Braasch I."/>
            <person name="Lecointre G."/>
            <person name="Bobe J."/>
            <person name="Postlethwait J.H."/>
            <person name="Berthelot C."/>
            <person name="Roest Crollius H."/>
            <person name="Guiguen Y."/>
        </authorList>
    </citation>
    <scope>NUCLEOTIDE SEQUENCE</scope>
    <source>
        <strain evidence="11">NC1722</strain>
    </source>
</reference>
<evidence type="ECO:0000313" key="12">
    <source>
        <dbReference type="Proteomes" id="UP001221898"/>
    </source>
</evidence>
<dbReference type="GO" id="GO:0005178">
    <property type="term" value="F:integrin binding"/>
    <property type="evidence" value="ECO:0007669"/>
    <property type="project" value="TreeGrafter"/>
</dbReference>
<dbReference type="PROSITE" id="PS50092">
    <property type="entry name" value="TSP1"/>
    <property type="match status" value="1"/>
</dbReference>
<dbReference type="GO" id="GO:0007155">
    <property type="term" value="P:cell adhesion"/>
    <property type="evidence" value="ECO:0007669"/>
    <property type="project" value="TreeGrafter"/>
</dbReference>
<dbReference type="AlphaFoldDB" id="A0AAD7SDJ4"/>
<feature type="domain" description="IGFBP N-terminal" evidence="10">
    <location>
        <begin position="24"/>
        <end position="96"/>
    </location>
</feature>
<evidence type="ECO:0000256" key="1">
    <source>
        <dbReference type="ARBA" id="ARBA00004613"/>
    </source>
</evidence>
<organism evidence="11 12">
    <name type="scientific">Aldrovandia affinis</name>
    <dbReference type="NCBI Taxonomy" id="143900"/>
    <lineage>
        <taxon>Eukaryota</taxon>
        <taxon>Metazoa</taxon>
        <taxon>Chordata</taxon>
        <taxon>Craniata</taxon>
        <taxon>Vertebrata</taxon>
        <taxon>Euteleostomi</taxon>
        <taxon>Actinopterygii</taxon>
        <taxon>Neopterygii</taxon>
        <taxon>Teleostei</taxon>
        <taxon>Notacanthiformes</taxon>
        <taxon>Halosauridae</taxon>
        <taxon>Aldrovandia</taxon>
    </lineage>
</organism>
<dbReference type="GO" id="GO:0005615">
    <property type="term" value="C:extracellular space"/>
    <property type="evidence" value="ECO:0007669"/>
    <property type="project" value="TreeGrafter"/>
</dbReference>
<dbReference type="Pfam" id="PF00219">
    <property type="entry name" value="IGFBP"/>
    <property type="match status" value="1"/>
</dbReference>
<dbReference type="PROSITE" id="PS01208">
    <property type="entry name" value="VWFC_1"/>
    <property type="match status" value="1"/>
</dbReference>
<keyword evidence="5" id="KW-1015">Disulfide bond</keyword>
<dbReference type="InterPro" id="IPR009030">
    <property type="entry name" value="Growth_fac_rcpt_cys_sf"/>
</dbReference>
<dbReference type="Pfam" id="PF19035">
    <property type="entry name" value="TSP1_CCN"/>
    <property type="match status" value="1"/>
</dbReference>
<keyword evidence="3" id="KW-0964">Secreted</keyword>
<protein>
    <submittedName>
        <fullName evidence="11">Uncharacterized protein</fullName>
    </submittedName>
</protein>
<name>A0AAD7SDJ4_9TELE</name>